<feature type="transmembrane region" description="Helical" evidence="5">
    <location>
        <begin position="12"/>
        <end position="33"/>
    </location>
</feature>
<keyword evidence="7" id="KW-1185">Reference proteome</keyword>
<evidence type="ECO:0000256" key="5">
    <source>
        <dbReference type="SAM" id="Phobius"/>
    </source>
</evidence>
<dbReference type="Proteomes" id="UP001374579">
    <property type="component" value="Unassembled WGS sequence"/>
</dbReference>
<name>A0AAN9FYR5_9CAEN</name>
<accession>A0AAN9FYR5</accession>
<dbReference type="AlphaFoldDB" id="A0AAN9FYR5"/>
<organism evidence="6 7">
    <name type="scientific">Littorina saxatilis</name>
    <dbReference type="NCBI Taxonomy" id="31220"/>
    <lineage>
        <taxon>Eukaryota</taxon>
        <taxon>Metazoa</taxon>
        <taxon>Spiralia</taxon>
        <taxon>Lophotrochozoa</taxon>
        <taxon>Mollusca</taxon>
        <taxon>Gastropoda</taxon>
        <taxon>Caenogastropoda</taxon>
        <taxon>Littorinimorpha</taxon>
        <taxon>Littorinoidea</taxon>
        <taxon>Littorinidae</taxon>
        <taxon>Littorina</taxon>
    </lineage>
</organism>
<comment type="subcellular location">
    <subcellularLocation>
        <location evidence="1">Membrane</location>
        <topology evidence="1">Multi-pass membrane protein</topology>
    </subcellularLocation>
</comment>
<evidence type="ECO:0000313" key="7">
    <source>
        <dbReference type="Proteomes" id="UP001374579"/>
    </source>
</evidence>
<keyword evidence="2 5" id="KW-0812">Transmembrane</keyword>
<evidence type="ECO:0000256" key="3">
    <source>
        <dbReference type="ARBA" id="ARBA00022989"/>
    </source>
</evidence>
<dbReference type="PANTHER" id="PTHR10671">
    <property type="entry name" value="EPITHELIAL MEMBRANE PROTEIN-RELATED"/>
    <property type="match status" value="1"/>
</dbReference>
<evidence type="ECO:0000313" key="6">
    <source>
        <dbReference type="EMBL" id="KAK7089371.1"/>
    </source>
</evidence>
<proteinExistence type="predicted"/>
<feature type="transmembrane region" description="Helical" evidence="5">
    <location>
        <begin position="101"/>
        <end position="122"/>
    </location>
</feature>
<evidence type="ECO:0000256" key="4">
    <source>
        <dbReference type="ARBA" id="ARBA00023136"/>
    </source>
</evidence>
<evidence type="ECO:0000256" key="1">
    <source>
        <dbReference type="ARBA" id="ARBA00004141"/>
    </source>
</evidence>
<keyword evidence="4 5" id="KW-0472">Membrane</keyword>
<keyword evidence="3 5" id="KW-1133">Transmembrane helix</keyword>
<dbReference type="InterPro" id="IPR004031">
    <property type="entry name" value="PMP22/EMP/MP20/Claudin"/>
</dbReference>
<dbReference type="Pfam" id="PF00822">
    <property type="entry name" value="PMP22_Claudin"/>
    <property type="match status" value="1"/>
</dbReference>
<comment type="caution">
    <text evidence="6">The sequence shown here is derived from an EMBL/GenBank/DDBJ whole genome shotgun (WGS) entry which is preliminary data.</text>
</comment>
<dbReference type="GO" id="GO:0005886">
    <property type="term" value="C:plasma membrane"/>
    <property type="evidence" value="ECO:0007669"/>
    <property type="project" value="TreeGrafter"/>
</dbReference>
<dbReference type="Gene3D" id="1.20.140.150">
    <property type="match status" value="1"/>
</dbReference>
<protein>
    <submittedName>
        <fullName evidence="6">Uncharacterized protein</fullName>
    </submittedName>
</protein>
<feature type="transmembrane region" description="Helical" evidence="5">
    <location>
        <begin position="134"/>
        <end position="156"/>
    </location>
</feature>
<gene>
    <name evidence="6" type="ORF">V1264_024651</name>
</gene>
<reference evidence="6 7" key="1">
    <citation type="submission" date="2024-02" db="EMBL/GenBank/DDBJ databases">
        <title>Chromosome-scale genome assembly of the rough periwinkle Littorina saxatilis.</title>
        <authorList>
            <person name="De Jode A."/>
            <person name="Faria R."/>
            <person name="Formenti G."/>
            <person name="Sims Y."/>
            <person name="Smith T.P."/>
            <person name="Tracey A."/>
            <person name="Wood J.M.D."/>
            <person name="Zagrodzka Z.B."/>
            <person name="Johannesson K."/>
            <person name="Butlin R.K."/>
            <person name="Leder E.H."/>
        </authorList>
    </citation>
    <scope>NUCLEOTIDE SEQUENCE [LARGE SCALE GENOMIC DNA]</scope>
    <source>
        <strain evidence="6">Snail1</strain>
        <tissue evidence="6">Muscle</tissue>
    </source>
</reference>
<sequence length="162" mass="17132">MELKVPLLLARVAVACAGVGVILQVVAVAAPGWSASDYTDYSKGLWESCDGRNCTSIYDGSKVPVWLQSCRTFGILSVILLALSLVVGVVACCIEYHGLSSAAAICAFMATVCILIECAVYAGKVDMPGTWRLGYSFVLSVIACGLSIGATIFFFFSKRKIA</sequence>
<dbReference type="PANTHER" id="PTHR10671:SF108">
    <property type="entry name" value="CLAUDIN FAMILY PROTEIN-RELATED"/>
    <property type="match status" value="1"/>
</dbReference>
<dbReference type="EMBL" id="JBAMIC010002067">
    <property type="protein sequence ID" value="KAK7089371.1"/>
    <property type="molecule type" value="Genomic_DNA"/>
</dbReference>
<evidence type="ECO:0000256" key="2">
    <source>
        <dbReference type="ARBA" id="ARBA00022692"/>
    </source>
</evidence>
<feature type="transmembrane region" description="Helical" evidence="5">
    <location>
        <begin position="73"/>
        <end position="94"/>
    </location>
</feature>
<dbReference type="InterPro" id="IPR050579">
    <property type="entry name" value="PMP-22/EMP/MP20-like"/>
</dbReference>